<sequence length="204" mass="22471">MLAYHQAAVELEHTFGDFVKEDVVDGVSVSYEFWDSSGSSEYDNIRPLIYPRTNVLLIAFSICDPQSLESVATKWLPELAAKYDQSILTKLPIILVGCKSDTRPQSLDINPSILQPDQGKALAAQIGACAYIECSSHTKEGVQRVYESALRAGMKPGFEGLPVPTNSKSRNNTSSGRNAIDLRDVGRKIKNVIWGGGWFHRSKP</sequence>
<evidence type="ECO:0000256" key="1">
    <source>
        <dbReference type="ARBA" id="ARBA00022741"/>
    </source>
</evidence>
<reference evidence="4" key="1">
    <citation type="submission" date="2016-03" db="EMBL/GenBank/DDBJ databases">
        <title>Small GTPases and Expression Models of vvran1 Under Oxidative and Cold Stresses in Straw Mushroom Volvariella volvacea.</title>
        <authorList>
            <person name="Yan J."/>
            <person name="Xie B."/>
        </authorList>
    </citation>
    <scope>NUCLEOTIDE SEQUENCE</scope>
    <source>
        <strain evidence="4">PYd21</strain>
    </source>
</reference>
<evidence type="ECO:0000313" key="4">
    <source>
        <dbReference type="EMBL" id="AOC97481.1"/>
    </source>
</evidence>
<dbReference type="SMART" id="SM00173">
    <property type="entry name" value="RAS"/>
    <property type="match status" value="1"/>
</dbReference>
<dbReference type="PANTHER" id="PTHR24072">
    <property type="entry name" value="RHO FAMILY GTPASE"/>
    <property type="match status" value="1"/>
</dbReference>
<dbReference type="Gene3D" id="3.40.50.300">
    <property type="entry name" value="P-loop containing nucleotide triphosphate hydrolases"/>
    <property type="match status" value="1"/>
</dbReference>
<dbReference type="InterPro" id="IPR027417">
    <property type="entry name" value="P-loop_NTPase"/>
</dbReference>
<dbReference type="CDD" id="cd00157">
    <property type="entry name" value="Rho"/>
    <property type="match status" value="1"/>
</dbReference>
<organism evidence="4">
    <name type="scientific">Volvariella volvacea</name>
    <dbReference type="NCBI Taxonomy" id="36659"/>
    <lineage>
        <taxon>Eukaryota</taxon>
        <taxon>Fungi</taxon>
        <taxon>Dikarya</taxon>
        <taxon>Basidiomycota</taxon>
        <taxon>Agaricomycotina</taxon>
        <taxon>Agaricomycetes</taxon>
        <taxon>Agaricomycetidae</taxon>
        <taxon>Agaricales</taxon>
        <taxon>Pluteineae</taxon>
        <taxon>Pluteaceae</taxon>
        <taxon>Volvariella</taxon>
    </lineage>
</organism>
<evidence type="ECO:0000256" key="3">
    <source>
        <dbReference type="SAM" id="MobiDB-lite"/>
    </source>
</evidence>
<dbReference type="GO" id="GO:0005525">
    <property type="term" value="F:GTP binding"/>
    <property type="evidence" value="ECO:0007669"/>
    <property type="project" value="UniProtKB-KW"/>
</dbReference>
<proteinExistence type="predicted"/>
<dbReference type="AlphaFoldDB" id="A0A1B2U6X5"/>
<dbReference type="PROSITE" id="PS51421">
    <property type="entry name" value="RAS"/>
    <property type="match status" value="1"/>
</dbReference>
<dbReference type="SMART" id="SM00175">
    <property type="entry name" value="RAB"/>
    <property type="match status" value="1"/>
</dbReference>
<dbReference type="PRINTS" id="PR00449">
    <property type="entry name" value="RASTRNSFRMNG"/>
</dbReference>
<feature type="compositionally biased region" description="Polar residues" evidence="3">
    <location>
        <begin position="164"/>
        <end position="177"/>
    </location>
</feature>
<dbReference type="SMART" id="SM00174">
    <property type="entry name" value="RHO"/>
    <property type="match status" value="1"/>
</dbReference>
<dbReference type="EMBL" id="KU900111">
    <property type="protein sequence ID" value="AOC97481.1"/>
    <property type="molecule type" value="Genomic_DNA"/>
</dbReference>
<keyword evidence="1" id="KW-0547">Nucleotide-binding</keyword>
<accession>A0A1B2U6X5</accession>
<dbReference type="SUPFAM" id="SSF52540">
    <property type="entry name" value="P-loop containing nucleoside triphosphate hydrolases"/>
    <property type="match status" value="1"/>
</dbReference>
<gene>
    <name evidence="4" type="primary">GME9067_g</name>
</gene>
<feature type="region of interest" description="Disordered" evidence="3">
    <location>
        <begin position="157"/>
        <end position="179"/>
    </location>
</feature>
<dbReference type="PROSITE" id="PS51419">
    <property type="entry name" value="RAB"/>
    <property type="match status" value="1"/>
</dbReference>
<keyword evidence="2" id="KW-0342">GTP-binding</keyword>
<name>A0A1B2U6X5_9AGAR</name>
<dbReference type="InterPro" id="IPR003578">
    <property type="entry name" value="Small_GTPase_Rho"/>
</dbReference>
<dbReference type="PROSITE" id="PS51420">
    <property type="entry name" value="RHO"/>
    <property type="match status" value="1"/>
</dbReference>
<dbReference type="InterPro" id="IPR001806">
    <property type="entry name" value="Small_GTPase"/>
</dbReference>
<evidence type="ECO:0000256" key="2">
    <source>
        <dbReference type="ARBA" id="ARBA00023134"/>
    </source>
</evidence>
<dbReference type="GO" id="GO:0003924">
    <property type="term" value="F:GTPase activity"/>
    <property type="evidence" value="ECO:0007669"/>
    <property type="project" value="InterPro"/>
</dbReference>
<protein>
    <submittedName>
        <fullName evidence="4">Rho family protein</fullName>
    </submittedName>
</protein>
<dbReference type="GO" id="GO:0007264">
    <property type="term" value="P:small GTPase-mediated signal transduction"/>
    <property type="evidence" value="ECO:0007669"/>
    <property type="project" value="InterPro"/>
</dbReference>
<dbReference type="Pfam" id="PF00071">
    <property type="entry name" value="Ras"/>
    <property type="match status" value="1"/>
</dbReference>